<organism evidence="2 3">
    <name type="scientific">Somion occarium</name>
    <dbReference type="NCBI Taxonomy" id="3059160"/>
    <lineage>
        <taxon>Eukaryota</taxon>
        <taxon>Fungi</taxon>
        <taxon>Dikarya</taxon>
        <taxon>Basidiomycota</taxon>
        <taxon>Agaricomycotina</taxon>
        <taxon>Agaricomycetes</taxon>
        <taxon>Polyporales</taxon>
        <taxon>Cerrenaceae</taxon>
        <taxon>Somion</taxon>
    </lineage>
</organism>
<proteinExistence type="predicted"/>
<protein>
    <recommendedName>
        <fullName evidence="1">AB hydrolase-1 domain-containing protein</fullName>
    </recommendedName>
</protein>
<name>A0ABP1D8S0_9APHY</name>
<evidence type="ECO:0000259" key="1">
    <source>
        <dbReference type="Pfam" id="PF00561"/>
    </source>
</evidence>
<dbReference type="PANTHER" id="PTHR43433">
    <property type="entry name" value="HYDROLASE, ALPHA/BETA FOLD FAMILY PROTEIN"/>
    <property type="match status" value="1"/>
</dbReference>
<dbReference type="SUPFAM" id="SSF53474">
    <property type="entry name" value="alpha/beta-Hydrolases"/>
    <property type="match status" value="1"/>
</dbReference>
<reference evidence="3" key="1">
    <citation type="submission" date="2024-04" db="EMBL/GenBank/DDBJ databases">
        <authorList>
            <person name="Shaw F."/>
            <person name="Minotto A."/>
        </authorList>
    </citation>
    <scope>NUCLEOTIDE SEQUENCE [LARGE SCALE GENOMIC DNA]</scope>
</reference>
<dbReference type="PANTHER" id="PTHR43433:SF5">
    <property type="entry name" value="AB HYDROLASE-1 DOMAIN-CONTAINING PROTEIN"/>
    <property type="match status" value="1"/>
</dbReference>
<sequence>MNISGIETPSIPTIFDPTTCSRKGLCPVTEIRHQGEVFESHSLYFEQHGTGPTKVLFIMGLNSTSFAWSPQVDYFGRKPEFSALVFDNRGVGNSGVPRGPYSTSGMAEDVIVLLDYVGWTAKRDFHVVGVSLGGMIAQELATRIPERIISLTLAVTTPGGRPWTNLPPWKGLTSLLRLQFITDPEVKIPIILEMVFPRKWLDEQAENDPQGRLNRELATLVCPASSFQVHHPRQVTNGHTQDYRKRIELTKPQAFFGAISQMFAGLTHHVTPDRLSQISKTIPKVLILTGDEDDLVDPQNSLHLKKHMPEAELVQWEVTGHGIHVQRTDKFNALLERVFQEGRERLESKTK</sequence>
<dbReference type="InterPro" id="IPR029058">
    <property type="entry name" value="AB_hydrolase_fold"/>
</dbReference>
<keyword evidence="3" id="KW-1185">Reference proteome</keyword>
<dbReference type="Gene3D" id="3.40.50.1820">
    <property type="entry name" value="alpha/beta hydrolase"/>
    <property type="match status" value="1"/>
</dbReference>
<dbReference type="InterPro" id="IPR050471">
    <property type="entry name" value="AB_hydrolase"/>
</dbReference>
<dbReference type="Proteomes" id="UP001497453">
    <property type="component" value="Chromosome 3"/>
</dbReference>
<gene>
    <name evidence="2" type="ORF">GFSPODELE1_LOCUS4926</name>
</gene>
<dbReference type="Pfam" id="PF00561">
    <property type="entry name" value="Abhydrolase_1"/>
    <property type="match status" value="1"/>
</dbReference>
<dbReference type="EMBL" id="OZ037946">
    <property type="protein sequence ID" value="CAL1704261.1"/>
    <property type="molecule type" value="Genomic_DNA"/>
</dbReference>
<accession>A0ABP1D8S0</accession>
<dbReference type="InterPro" id="IPR000073">
    <property type="entry name" value="AB_hydrolase_1"/>
</dbReference>
<feature type="domain" description="AB hydrolase-1" evidence="1">
    <location>
        <begin position="55"/>
        <end position="326"/>
    </location>
</feature>
<evidence type="ECO:0000313" key="3">
    <source>
        <dbReference type="Proteomes" id="UP001497453"/>
    </source>
</evidence>
<evidence type="ECO:0000313" key="2">
    <source>
        <dbReference type="EMBL" id="CAL1704261.1"/>
    </source>
</evidence>